<dbReference type="Proteomes" id="UP000729357">
    <property type="component" value="Unassembled WGS sequence"/>
</dbReference>
<comment type="caution">
    <text evidence="1">The sequence shown here is derived from an EMBL/GenBank/DDBJ whole genome shotgun (WGS) entry which is preliminary data.</text>
</comment>
<dbReference type="Gene3D" id="3.40.50.720">
    <property type="entry name" value="NAD(P)-binding Rossmann-like Domain"/>
    <property type="match status" value="1"/>
</dbReference>
<dbReference type="AlphaFoldDB" id="A0A9P8F3I3"/>
<name>A0A9P8F3I3_AURME</name>
<reference evidence="1" key="2">
    <citation type="submission" date="2021-08" db="EMBL/GenBank/DDBJ databases">
        <authorList>
            <person name="Gostincar C."/>
            <person name="Sun X."/>
            <person name="Song Z."/>
            <person name="Gunde-Cimerman N."/>
        </authorList>
    </citation>
    <scope>NUCLEOTIDE SEQUENCE</scope>
    <source>
        <strain evidence="1">EXF-9298</strain>
    </source>
</reference>
<keyword evidence="2" id="KW-1185">Reference proteome</keyword>
<evidence type="ECO:0000313" key="1">
    <source>
        <dbReference type="EMBL" id="KAG9939178.1"/>
    </source>
</evidence>
<reference evidence="1" key="1">
    <citation type="journal article" date="2021" name="J Fungi (Basel)">
        <title>Virulence traits and population genomics of the black yeast Aureobasidium melanogenum.</title>
        <authorList>
            <person name="Cernosa A."/>
            <person name="Sun X."/>
            <person name="Gostincar C."/>
            <person name="Fang C."/>
            <person name="Gunde-Cimerman N."/>
            <person name="Song Z."/>
        </authorList>
    </citation>
    <scope>NUCLEOTIDE SEQUENCE</scope>
    <source>
        <strain evidence="1">EXF-9298</strain>
    </source>
</reference>
<evidence type="ECO:0000313" key="2">
    <source>
        <dbReference type="Proteomes" id="UP000729357"/>
    </source>
</evidence>
<sequence length="52" mass="5331">MSNNLSSSSELPRILIIGAGSRGTAYARAVSESGNGIVAAVAEPIAFKRNLL</sequence>
<gene>
    <name evidence="1" type="ORF">KCU98_g19494</name>
</gene>
<protein>
    <submittedName>
        <fullName evidence="1">Uncharacterized protein</fullName>
    </submittedName>
</protein>
<proteinExistence type="predicted"/>
<accession>A0A9P8F3I3</accession>
<feature type="non-terminal residue" evidence="1">
    <location>
        <position position="52"/>
    </location>
</feature>
<dbReference type="EMBL" id="JAHFXS010005692">
    <property type="protein sequence ID" value="KAG9939178.1"/>
    <property type="molecule type" value="Genomic_DNA"/>
</dbReference>
<organism evidence="1 2">
    <name type="scientific">Aureobasidium melanogenum</name>
    <name type="common">Aureobasidium pullulans var. melanogenum</name>
    <dbReference type="NCBI Taxonomy" id="46634"/>
    <lineage>
        <taxon>Eukaryota</taxon>
        <taxon>Fungi</taxon>
        <taxon>Dikarya</taxon>
        <taxon>Ascomycota</taxon>
        <taxon>Pezizomycotina</taxon>
        <taxon>Dothideomycetes</taxon>
        <taxon>Dothideomycetidae</taxon>
        <taxon>Dothideales</taxon>
        <taxon>Saccotheciaceae</taxon>
        <taxon>Aureobasidium</taxon>
    </lineage>
</organism>